<evidence type="ECO:0000256" key="3">
    <source>
        <dbReference type="ARBA" id="ARBA00023163"/>
    </source>
</evidence>
<evidence type="ECO:0000259" key="4">
    <source>
        <dbReference type="PROSITE" id="PS01124"/>
    </source>
</evidence>
<dbReference type="GO" id="GO:0000976">
    <property type="term" value="F:transcription cis-regulatory region binding"/>
    <property type="evidence" value="ECO:0007669"/>
    <property type="project" value="TreeGrafter"/>
</dbReference>
<sequence length="343" mass="38752">MAASTKLAGVKGTVSVELVHEALHAALLRNMDISRVLETANLDPGLLQSGRARIPAAAYSRMWVALADLMDDEFFGLDSHGLRRGSYALMTRAAVSAHKLEHALRRILRFLRTTLDDFRGELIREDGEARIVLHDGGVMRRLFGYGTWFILVHGLACWLVHRRIPLRGMHFRCPAPADDSHYRTRFCQNVVFSAESTHIAFDSAFLDLEIVETADTVDGFLRQAPGNLLVQYRNESSTHALVRRRLRNQLPDQWPDLHRLAQDLHMSDTTLQRQLQQEGLNYQRLKDDLRRDIAIDLLSTTPMTVSEVAARTGFQEASAFHRAFKKWTGVSPGAYRMAVPAKS</sequence>
<organism evidence="5 6">
    <name type="scientific">Variovorax paradoxus</name>
    <dbReference type="NCBI Taxonomy" id="34073"/>
    <lineage>
        <taxon>Bacteria</taxon>
        <taxon>Pseudomonadati</taxon>
        <taxon>Pseudomonadota</taxon>
        <taxon>Betaproteobacteria</taxon>
        <taxon>Burkholderiales</taxon>
        <taxon>Comamonadaceae</taxon>
        <taxon>Variovorax</taxon>
    </lineage>
</organism>
<dbReference type="Pfam" id="PF12625">
    <property type="entry name" value="Arabinose_bd"/>
    <property type="match status" value="1"/>
</dbReference>
<dbReference type="PRINTS" id="PR00032">
    <property type="entry name" value="HTHARAC"/>
</dbReference>
<feature type="domain" description="HTH araC/xylS-type" evidence="4">
    <location>
        <begin position="240"/>
        <end position="338"/>
    </location>
</feature>
<evidence type="ECO:0000313" key="5">
    <source>
        <dbReference type="EMBL" id="KIQ35441.1"/>
    </source>
</evidence>
<accession>A0A0D0MSG6</accession>
<proteinExistence type="predicted"/>
<keyword evidence="3" id="KW-0804">Transcription</keyword>
<dbReference type="RefSeq" id="WP_042577875.1">
    <property type="nucleotide sequence ID" value="NZ_JXQQ01000010.1"/>
</dbReference>
<dbReference type="SUPFAM" id="SSF46689">
    <property type="entry name" value="Homeodomain-like"/>
    <property type="match status" value="1"/>
</dbReference>
<dbReference type="InterPro" id="IPR018060">
    <property type="entry name" value="HTH_AraC"/>
</dbReference>
<evidence type="ECO:0000256" key="2">
    <source>
        <dbReference type="ARBA" id="ARBA00023125"/>
    </source>
</evidence>
<keyword evidence="2" id="KW-0238">DNA-binding</keyword>
<keyword evidence="1" id="KW-0805">Transcription regulation</keyword>
<dbReference type="AlphaFoldDB" id="A0A0D0MSG6"/>
<reference evidence="5 6" key="1">
    <citation type="submission" date="2014-12" db="EMBL/GenBank/DDBJ databases">
        <title>16Stimator: statistical estimation of ribosomal gene copy numbers from draft genome assemblies.</title>
        <authorList>
            <person name="Perisin M.A."/>
            <person name="Vetter M."/>
            <person name="Gilbert J.A."/>
            <person name="Bergelson J."/>
        </authorList>
    </citation>
    <scope>NUCLEOTIDE SEQUENCE [LARGE SCALE GENOMIC DNA]</scope>
    <source>
        <strain evidence="5 6">MEDvA23</strain>
    </source>
</reference>
<dbReference type="Gene3D" id="1.10.10.60">
    <property type="entry name" value="Homeodomain-like"/>
    <property type="match status" value="1"/>
</dbReference>
<dbReference type="SMART" id="SM00342">
    <property type="entry name" value="HTH_ARAC"/>
    <property type="match status" value="1"/>
</dbReference>
<evidence type="ECO:0000256" key="1">
    <source>
        <dbReference type="ARBA" id="ARBA00023015"/>
    </source>
</evidence>
<dbReference type="Proteomes" id="UP000032067">
    <property type="component" value="Unassembled WGS sequence"/>
</dbReference>
<dbReference type="InterPro" id="IPR009057">
    <property type="entry name" value="Homeodomain-like_sf"/>
</dbReference>
<dbReference type="PROSITE" id="PS01124">
    <property type="entry name" value="HTH_ARAC_FAMILY_2"/>
    <property type="match status" value="1"/>
</dbReference>
<dbReference type="GO" id="GO:0003700">
    <property type="term" value="F:DNA-binding transcription factor activity"/>
    <property type="evidence" value="ECO:0007669"/>
    <property type="project" value="InterPro"/>
</dbReference>
<protein>
    <submittedName>
        <fullName evidence="5">AraC family transcriptional regulator</fullName>
    </submittedName>
</protein>
<name>A0A0D0MSG6_VARPD</name>
<dbReference type="InterPro" id="IPR032687">
    <property type="entry name" value="AraC-type_N"/>
</dbReference>
<gene>
    <name evidence="5" type="ORF">RT97_06315</name>
</gene>
<dbReference type="Pfam" id="PF12833">
    <property type="entry name" value="HTH_18"/>
    <property type="match status" value="1"/>
</dbReference>
<comment type="caution">
    <text evidence="5">The sequence shown here is derived from an EMBL/GenBank/DDBJ whole genome shotgun (WGS) entry which is preliminary data.</text>
</comment>
<dbReference type="GO" id="GO:0005829">
    <property type="term" value="C:cytosol"/>
    <property type="evidence" value="ECO:0007669"/>
    <property type="project" value="TreeGrafter"/>
</dbReference>
<dbReference type="PANTHER" id="PTHR47894">
    <property type="entry name" value="HTH-TYPE TRANSCRIPTIONAL REGULATOR GADX"/>
    <property type="match status" value="1"/>
</dbReference>
<evidence type="ECO:0000313" key="6">
    <source>
        <dbReference type="Proteomes" id="UP000032067"/>
    </source>
</evidence>
<dbReference type="PANTHER" id="PTHR47894:SF1">
    <property type="entry name" value="HTH-TYPE TRANSCRIPTIONAL REGULATOR VQSM"/>
    <property type="match status" value="1"/>
</dbReference>
<dbReference type="InterPro" id="IPR020449">
    <property type="entry name" value="Tscrpt_reg_AraC-type_HTH"/>
</dbReference>
<dbReference type="EMBL" id="JXQQ01000010">
    <property type="protein sequence ID" value="KIQ35441.1"/>
    <property type="molecule type" value="Genomic_DNA"/>
</dbReference>